<dbReference type="AlphaFoldDB" id="A0AB34HGW0"/>
<dbReference type="Proteomes" id="UP001159641">
    <property type="component" value="Unassembled WGS sequence"/>
</dbReference>
<keyword evidence="3" id="KW-1185">Reference proteome</keyword>
<proteinExistence type="predicted"/>
<comment type="caution">
    <text evidence="2">The sequence shown here is derived from an EMBL/GenBank/DDBJ whole genome shotgun (WGS) entry which is preliminary data.</text>
</comment>
<sequence length="146" mass="15682">MAYGSSWASLHSSVAPLGSEDSFVSRDMNIASAWRAFTLQNGSLCLPQIGNLVEKQHPQQTQVITSYDNQEEESGTGVAAVPEWGAPVRPVRRDQGDGACRSPEPHLAHHTPALMGHSHATSQHLRLPEGRKEGGLGIRQTGQGPL</sequence>
<accession>A0AB34HGW0</accession>
<evidence type="ECO:0000256" key="1">
    <source>
        <dbReference type="SAM" id="MobiDB-lite"/>
    </source>
</evidence>
<evidence type="ECO:0000313" key="2">
    <source>
        <dbReference type="EMBL" id="KAJ8790739.1"/>
    </source>
</evidence>
<organism evidence="2 3">
    <name type="scientific">Eschrichtius robustus</name>
    <name type="common">California gray whale</name>
    <name type="synonym">Eschrichtius gibbosus</name>
    <dbReference type="NCBI Taxonomy" id="9764"/>
    <lineage>
        <taxon>Eukaryota</taxon>
        <taxon>Metazoa</taxon>
        <taxon>Chordata</taxon>
        <taxon>Craniata</taxon>
        <taxon>Vertebrata</taxon>
        <taxon>Euteleostomi</taxon>
        <taxon>Mammalia</taxon>
        <taxon>Eutheria</taxon>
        <taxon>Laurasiatheria</taxon>
        <taxon>Artiodactyla</taxon>
        <taxon>Whippomorpha</taxon>
        <taxon>Cetacea</taxon>
        <taxon>Mysticeti</taxon>
        <taxon>Eschrichtiidae</taxon>
        <taxon>Eschrichtius</taxon>
    </lineage>
</organism>
<evidence type="ECO:0000313" key="3">
    <source>
        <dbReference type="Proteomes" id="UP001159641"/>
    </source>
</evidence>
<gene>
    <name evidence="2" type="ORF">J1605_021167</name>
</gene>
<name>A0AB34HGW0_ESCRO</name>
<feature type="region of interest" description="Disordered" evidence="1">
    <location>
        <begin position="67"/>
        <end position="146"/>
    </location>
</feature>
<dbReference type="EMBL" id="JAIQCJ010001330">
    <property type="protein sequence ID" value="KAJ8790739.1"/>
    <property type="molecule type" value="Genomic_DNA"/>
</dbReference>
<reference evidence="2 3" key="1">
    <citation type="submission" date="2022-11" db="EMBL/GenBank/DDBJ databases">
        <title>Whole genome sequence of Eschrichtius robustus ER-17-0199.</title>
        <authorList>
            <person name="Bruniche-Olsen A."/>
            <person name="Black A.N."/>
            <person name="Fields C.J."/>
            <person name="Walden K."/>
            <person name="Dewoody J.A."/>
        </authorList>
    </citation>
    <scope>NUCLEOTIDE SEQUENCE [LARGE SCALE GENOMIC DNA]</scope>
    <source>
        <strain evidence="2">ER-17-0199</strain>
        <tissue evidence="2">Blubber</tissue>
    </source>
</reference>
<protein>
    <submittedName>
        <fullName evidence="2">Uncharacterized protein</fullName>
    </submittedName>
</protein>